<keyword evidence="3" id="KW-0677">Repeat</keyword>
<dbReference type="PANTHER" id="PTHR24373">
    <property type="entry name" value="SLIT RELATED LEUCINE-RICH REPEAT NEURONAL PROTEIN"/>
    <property type="match status" value="1"/>
</dbReference>
<evidence type="ECO:0000256" key="4">
    <source>
        <dbReference type="SAM" id="MobiDB-lite"/>
    </source>
</evidence>
<evidence type="ECO:0000313" key="8">
    <source>
        <dbReference type="Proteomes" id="UP000235965"/>
    </source>
</evidence>
<reference evidence="7 8" key="1">
    <citation type="submission" date="2017-12" db="EMBL/GenBank/DDBJ databases">
        <title>Hemimetabolous genomes reveal molecular basis of termite eusociality.</title>
        <authorList>
            <person name="Harrison M.C."/>
            <person name="Jongepier E."/>
            <person name="Robertson H.M."/>
            <person name="Arning N."/>
            <person name="Bitard-Feildel T."/>
            <person name="Chao H."/>
            <person name="Childers C.P."/>
            <person name="Dinh H."/>
            <person name="Doddapaneni H."/>
            <person name="Dugan S."/>
            <person name="Gowin J."/>
            <person name="Greiner C."/>
            <person name="Han Y."/>
            <person name="Hu H."/>
            <person name="Hughes D.S.T."/>
            <person name="Huylmans A.-K."/>
            <person name="Kemena C."/>
            <person name="Kremer L.P.M."/>
            <person name="Lee S.L."/>
            <person name="Lopez-Ezquerra A."/>
            <person name="Mallet L."/>
            <person name="Monroy-Kuhn J.M."/>
            <person name="Moser A."/>
            <person name="Murali S.C."/>
            <person name="Muzny D.M."/>
            <person name="Otani S."/>
            <person name="Piulachs M.-D."/>
            <person name="Poelchau M."/>
            <person name="Qu J."/>
            <person name="Schaub F."/>
            <person name="Wada-Katsumata A."/>
            <person name="Worley K.C."/>
            <person name="Xie Q."/>
            <person name="Ylla G."/>
            <person name="Poulsen M."/>
            <person name="Gibbs R.A."/>
            <person name="Schal C."/>
            <person name="Richards S."/>
            <person name="Belles X."/>
            <person name="Korb J."/>
            <person name="Bornberg-Bauer E."/>
        </authorList>
    </citation>
    <scope>NUCLEOTIDE SEQUENCE [LARGE SCALE GENOMIC DNA]</scope>
    <source>
        <tissue evidence="7">Whole body</tissue>
    </source>
</reference>
<dbReference type="EMBL" id="NEVH01026092">
    <property type="protein sequence ID" value="PNF14792.1"/>
    <property type="molecule type" value="Genomic_DNA"/>
</dbReference>
<feature type="chain" id="PRO_5014397843" description="LRRCT domain-containing protein" evidence="6">
    <location>
        <begin position="22"/>
        <end position="695"/>
    </location>
</feature>
<dbReference type="AlphaFoldDB" id="A0A2J7PEP5"/>
<comment type="caution">
    <text evidence="7">The sequence shown here is derived from an EMBL/GenBank/DDBJ whole genome shotgun (WGS) entry which is preliminary data.</text>
</comment>
<feature type="transmembrane region" description="Helical" evidence="5">
    <location>
        <begin position="538"/>
        <end position="559"/>
    </location>
</feature>
<dbReference type="Pfam" id="PF12799">
    <property type="entry name" value="LRR_4"/>
    <property type="match status" value="1"/>
</dbReference>
<dbReference type="STRING" id="105785.A0A2J7PEP5"/>
<dbReference type="Pfam" id="PF00560">
    <property type="entry name" value="LRR_1"/>
    <property type="match status" value="1"/>
</dbReference>
<keyword evidence="5" id="KW-0472">Membrane</keyword>
<evidence type="ECO:0000313" key="7">
    <source>
        <dbReference type="EMBL" id="PNF14792.1"/>
    </source>
</evidence>
<dbReference type="Gene3D" id="3.80.10.10">
    <property type="entry name" value="Ribonuclease Inhibitor"/>
    <property type="match status" value="4"/>
</dbReference>
<evidence type="ECO:0000256" key="3">
    <source>
        <dbReference type="ARBA" id="ARBA00022737"/>
    </source>
</evidence>
<dbReference type="Proteomes" id="UP000235965">
    <property type="component" value="Unassembled WGS sequence"/>
</dbReference>
<keyword evidence="5" id="KW-1133">Transmembrane helix</keyword>
<accession>A0A2J7PEP5</accession>
<dbReference type="InParanoid" id="A0A2J7PEP5"/>
<protein>
    <recommendedName>
        <fullName evidence="9">LRRCT domain-containing protein</fullName>
    </recommendedName>
</protein>
<dbReference type="PROSITE" id="PS51450">
    <property type="entry name" value="LRR"/>
    <property type="match status" value="5"/>
</dbReference>
<dbReference type="SMART" id="SM00369">
    <property type="entry name" value="LRR_TYP"/>
    <property type="match status" value="8"/>
</dbReference>
<gene>
    <name evidence="7" type="ORF">B7P43_G07616</name>
</gene>
<evidence type="ECO:0000256" key="6">
    <source>
        <dbReference type="SAM" id="SignalP"/>
    </source>
</evidence>
<name>A0A2J7PEP5_9NEOP</name>
<feature type="region of interest" description="Disordered" evidence="4">
    <location>
        <begin position="592"/>
        <end position="695"/>
    </location>
</feature>
<keyword evidence="8" id="KW-1185">Reference proteome</keyword>
<dbReference type="InterPro" id="IPR032675">
    <property type="entry name" value="LRR_dom_sf"/>
</dbReference>
<feature type="compositionally biased region" description="Basic and acidic residues" evidence="4">
    <location>
        <begin position="637"/>
        <end position="649"/>
    </location>
</feature>
<proteinExistence type="predicted"/>
<feature type="signal peptide" evidence="6">
    <location>
        <begin position="1"/>
        <end position="21"/>
    </location>
</feature>
<dbReference type="InterPro" id="IPR050328">
    <property type="entry name" value="Dev_Immune_Receptor"/>
</dbReference>
<dbReference type="SUPFAM" id="SSF52058">
    <property type="entry name" value="L domain-like"/>
    <property type="match status" value="2"/>
</dbReference>
<dbReference type="InterPro" id="IPR003591">
    <property type="entry name" value="Leu-rich_rpt_typical-subtyp"/>
</dbReference>
<dbReference type="OrthoDB" id="1574204at2759"/>
<dbReference type="InterPro" id="IPR025875">
    <property type="entry name" value="Leu-rich_rpt_4"/>
</dbReference>
<evidence type="ECO:0008006" key="9">
    <source>
        <dbReference type="Google" id="ProtNLM"/>
    </source>
</evidence>
<evidence type="ECO:0000256" key="2">
    <source>
        <dbReference type="ARBA" id="ARBA00022729"/>
    </source>
</evidence>
<keyword evidence="2 6" id="KW-0732">Signal</keyword>
<dbReference type="SMART" id="SM00365">
    <property type="entry name" value="LRR_SD22"/>
    <property type="match status" value="6"/>
</dbReference>
<evidence type="ECO:0000256" key="1">
    <source>
        <dbReference type="ARBA" id="ARBA00022614"/>
    </source>
</evidence>
<dbReference type="InterPro" id="IPR001611">
    <property type="entry name" value="Leu-rich_rpt"/>
</dbReference>
<sequence>MVLLLVRLSVIVILGIEQVSASVTCPWHCSCLLHELPRTVNCSGLNLFNFPTDVDTRVQWLDLKENAIQNIPNLEKLTALEVLELSRNRISQISTTTFKRFTRLKYLDLSYNSFTNLAKINPRILLQNLNSLKTLKLSHNHFETFTGYDNQMSITSYSLEDLQLSSCGIVRFEGKALMGFKRLQNLDLSFNRIKWLDDLSSSTLISLDLSYCDIDSMNPNALRNLPSLTTLKLSGNSQFAVNHGNLTSESLQVFEAAYCSLTKPGLYGFPNLTFANLRGNKIIALKERTFLKNKFLVELDLSANEIKDIHPQAFIGARSLAFVNLSTNSLQGSLPSNTFSTNYNLKTLDLSVNRLQSVGNLSILMLENLDLSQCQIRDIEKDSIIGLPWLTHLNLSHNPLDNIPDNIQSWFLRDIDLSYCRLSYITNDTFKRLPEIGSINLIGNRFTNTFKINMFDYNDRLESLKLADNPWICDCYSQDFKNFWEFLTSYPVKVTQSEQSGIKCISPDSVAGKSWISACHQIWYPSEEQEGSFGFTHYGTALIILIITAVGILTVVGVIKHSIKKRMKEERETTERELDDTYETHSRVVFQQRDNFDFETPDSPELRLPITTERERTESQLTQPPTYEEAMELLSGSREDMLSRARAESTGDNEEDNDRENEHSEEYSEGSDDSGPEQGASKALSNSNKLRRNSP</sequence>
<dbReference type="PANTHER" id="PTHR24373:SF392">
    <property type="entry name" value="NEPHROCAN"/>
    <property type="match status" value="1"/>
</dbReference>
<keyword evidence="5" id="KW-0812">Transmembrane</keyword>
<evidence type="ECO:0000256" key="5">
    <source>
        <dbReference type="SAM" id="Phobius"/>
    </source>
</evidence>
<dbReference type="Pfam" id="PF13855">
    <property type="entry name" value="LRR_8"/>
    <property type="match status" value="2"/>
</dbReference>
<organism evidence="7 8">
    <name type="scientific">Cryptotermes secundus</name>
    <dbReference type="NCBI Taxonomy" id="105785"/>
    <lineage>
        <taxon>Eukaryota</taxon>
        <taxon>Metazoa</taxon>
        <taxon>Ecdysozoa</taxon>
        <taxon>Arthropoda</taxon>
        <taxon>Hexapoda</taxon>
        <taxon>Insecta</taxon>
        <taxon>Pterygota</taxon>
        <taxon>Neoptera</taxon>
        <taxon>Polyneoptera</taxon>
        <taxon>Dictyoptera</taxon>
        <taxon>Blattodea</taxon>
        <taxon>Blattoidea</taxon>
        <taxon>Termitoidae</taxon>
        <taxon>Kalotermitidae</taxon>
        <taxon>Cryptotermitinae</taxon>
        <taxon>Cryptotermes</taxon>
    </lineage>
</organism>
<keyword evidence="1" id="KW-0433">Leucine-rich repeat</keyword>